<feature type="compositionally biased region" description="Polar residues" evidence="1">
    <location>
        <begin position="93"/>
        <end position="102"/>
    </location>
</feature>
<gene>
    <name evidence="2" type="ORF">UFOPK2992_01331</name>
</gene>
<organism evidence="2">
    <name type="scientific">freshwater metagenome</name>
    <dbReference type="NCBI Taxonomy" id="449393"/>
    <lineage>
        <taxon>unclassified sequences</taxon>
        <taxon>metagenomes</taxon>
        <taxon>ecological metagenomes</taxon>
    </lineage>
</organism>
<protein>
    <submittedName>
        <fullName evidence="2">Unannotated protein</fullName>
    </submittedName>
</protein>
<dbReference type="AlphaFoldDB" id="A0A6J6YD71"/>
<feature type="region of interest" description="Disordered" evidence="1">
    <location>
        <begin position="84"/>
        <end position="113"/>
    </location>
</feature>
<reference evidence="2" key="1">
    <citation type="submission" date="2020-05" db="EMBL/GenBank/DDBJ databases">
        <authorList>
            <person name="Chiriac C."/>
            <person name="Salcher M."/>
            <person name="Ghai R."/>
            <person name="Kavagutti S V."/>
        </authorList>
    </citation>
    <scope>NUCLEOTIDE SEQUENCE</scope>
</reference>
<proteinExistence type="predicted"/>
<evidence type="ECO:0000256" key="1">
    <source>
        <dbReference type="SAM" id="MobiDB-lite"/>
    </source>
</evidence>
<dbReference type="AntiFam" id="ANF00112">
    <property type="entry name" value="Shadow ORF (opposite phnC)"/>
</dbReference>
<name>A0A6J6YD71_9ZZZZ</name>
<dbReference type="EMBL" id="CAFAAI010000243">
    <property type="protein sequence ID" value="CAB4806959.1"/>
    <property type="molecule type" value="Genomic_DNA"/>
</dbReference>
<feature type="region of interest" description="Disordered" evidence="1">
    <location>
        <begin position="1"/>
        <end position="21"/>
    </location>
</feature>
<evidence type="ECO:0000313" key="2">
    <source>
        <dbReference type="EMBL" id="CAB4806959.1"/>
    </source>
</evidence>
<sequence>MPSSEPSASARSAAANARPAVRSALGATSMSMSRSESLGSDMPTSWVICRKVPPTVNSPSAASICPVRMRKMVLLPTPLGPTMAACSPGDTPKPTSKNNTSAPGGAYSRPDTTMLLTLA</sequence>
<accession>A0A6J6YD71</accession>